<accession>A0AAU7CL45</accession>
<feature type="signal peptide" evidence="1">
    <location>
        <begin position="1"/>
        <end position="20"/>
    </location>
</feature>
<sequence>MKLIRSLPVFLLVTVTTAVAAPDQAVDPSTLKDKVTIEVGKSIAVRFEQQGNTLTRPKIVEKAADQPTTLSLDFRKQDDMLILVTKNPFPKDLKFRALARLKGRKSYFETSIVPVKAGLLSFELWQDPIEELILFDFTLIDNQP</sequence>
<dbReference type="RefSeq" id="WP_406698504.1">
    <property type="nucleotide sequence ID" value="NZ_CP155447.1"/>
</dbReference>
<evidence type="ECO:0000256" key="1">
    <source>
        <dbReference type="SAM" id="SignalP"/>
    </source>
</evidence>
<protein>
    <submittedName>
        <fullName evidence="2">Uncharacterized protein</fullName>
    </submittedName>
</protein>
<dbReference type="EMBL" id="CP155447">
    <property type="protein sequence ID" value="XBH05657.1"/>
    <property type="molecule type" value="Genomic_DNA"/>
</dbReference>
<proteinExistence type="predicted"/>
<reference evidence="2" key="1">
    <citation type="submission" date="2024-05" db="EMBL/GenBank/DDBJ databases">
        <title>Planctomycetes of the genus Singulisphaera possess chitinolytic capabilities.</title>
        <authorList>
            <person name="Ivanova A."/>
        </authorList>
    </citation>
    <scope>NUCLEOTIDE SEQUENCE</scope>
    <source>
        <strain evidence="2">Ch08T</strain>
    </source>
</reference>
<organism evidence="2">
    <name type="scientific">Singulisphaera sp. Ch08</name>
    <dbReference type="NCBI Taxonomy" id="3120278"/>
    <lineage>
        <taxon>Bacteria</taxon>
        <taxon>Pseudomonadati</taxon>
        <taxon>Planctomycetota</taxon>
        <taxon>Planctomycetia</taxon>
        <taxon>Isosphaerales</taxon>
        <taxon>Isosphaeraceae</taxon>
        <taxon>Singulisphaera</taxon>
    </lineage>
</organism>
<keyword evidence="1" id="KW-0732">Signal</keyword>
<dbReference type="AlphaFoldDB" id="A0AAU7CL45"/>
<gene>
    <name evidence="2" type="ORF">V5E97_06440</name>
</gene>
<feature type="chain" id="PRO_5043616233" evidence="1">
    <location>
        <begin position="21"/>
        <end position="144"/>
    </location>
</feature>
<evidence type="ECO:0000313" key="2">
    <source>
        <dbReference type="EMBL" id="XBH05657.1"/>
    </source>
</evidence>
<name>A0AAU7CL45_9BACT</name>